<evidence type="ECO:0000313" key="2">
    <source>
        <dbReference type="Proteomes" id="UP000777438"/>
    </source>
</evidence>
<dbReference type="SUPFAM" id="SSF51316">
    <property type="entry name" value="Mss4-like"/>
    <property type="match status" value="1"/>
</dbReference>
<reference evidence="1 2" key="1">
    <citation type="journal article" date="2021" name="Nat. Commun.">
        <title>Genetic determinants of endophytism in the Arabidopsis root mycobiome.</title>
        <authorList>
            <person name="Mesny F."/>
            <person name="Miyauchi S."/>
            <person name="Thiergart T."/>
            <person name="Pickel B."/>
            <person name="Atanasova L."/>
            <person name="Karlsson M."/>
            <person name="Huettel B."/>
            <person name="Barry K.W."/>
            <person name="Haridas S."/>
            <person name="Chen C."/>
            <person name="Bauer D."/>
            <person name="Andreopoulos W."/>
            <person name="Pangilinan J."/>
            <person name="LaButti K."/>
            <person name="Riley R."/>
            <person name="Lipzen A."/>
            <person name="Clum A."/>
            <person name="Drula E."/>
            <person name="Henrissat B."/>
            <person name="Kohler A."/>
            <person name="Grigoriev I.V."/>
            <person name="Martin F.M."/>
            <person name="Hacquard S."/>
        </authorList>
    </citation>
    <scope>NUCLEOTIDE SEQUENCE [LARGE SCALE GENOMIC DNA]</scope>
    <source>
        <strain evidence="1 2">MPI-CAGE-CH-0241</strain>
    </source>
</reference>
<keyword evidence="2" id="KW-1185">Reference proteome</keyword>
<sequence length="97" mass="11195">SHPIESANEPLEAFCACGNIRFHITRPIDGPRRNFPDLVFPDKTTDELVKRNPADKKWWIQDNGNKYLAGTCACRSCRLIYEFEVQAWTFVPRANII</sequence>
<organism evidence="1 2">
    <name type="scientific">Thelonectria olida</name>
    <dbReference type="NCBI Taxonomy" id="1576542"/>
    <lineage>
        <taxon>Eukaryota</taxon>
        <taxon>Fungi</taxon>
        <taxon>Dikarya</taxon>
        <taxon>Ascomycota</taxon>
        <taxon>Pezizomycotina</taxon>
        <taxon>Sordariomycetes</taxon>
        <taxon>Hypocreomycetidae</taxon>
        <taxon>Hypocreales</taxon>
        <taxon>Nectriaceae</taxon>
        <taxon>Thelonectria</taxon>
    </lineage>
</organism>
<dbReference type="EMBL" id="JAGPYM010000052">
    <property type="protein sequence ID" value="KAH6871645.1"/>
    <property type="molecule type" value="Genomic_DNA"/>
</dbReference>
<gene>
    <name evidence="1" type="ORF">B0T10DRAFT_417118</name>
</gene>
<evidence type="ECO:0000313" key="1">
    <source>
        <dbReference type="EMBL" id="KAH6871645.1"/>
    </source>
</evidence>
<dbReference type="OrthoDB" id="5422068at2759"/>
<accession>A0A9P8VTP9</accession>
<feature type="non-terminal residue" evidence="1">
    <location>
        <position position="1"/>
    </location>
</feature>
<comment type="caution">
    <text evidence="1">The sequence shown here is derived from an EMBL/GenBank/DDBJ whole genome shotgun (WGS) entry which is preliminary data.</text>
</comment>
<name>A0A9P8VTP9_9HYPO</name>
<dbReference type="InterPro" id="IPR011057">
    <property type="entry name" value="Mss4-like_sf"/>
</dbReference>
<proteinExistence type="predicted"/>
<dbReference type="Proteomes" id="UP000777438">
    <property type="component" value="Unassembled WGS sequence"/>
</dbReference>
<dbReference type="AlphaFoldDB" id="A0A9P8VTP9"/>
<protein>
    <submittedName>
        <fullName evidence="1">Uncharacterized protein</fullName>
    </submittedName>
</protein>